<dbReference type="SMART" id="SM00862">
    <property type="entry name" value="Trans_reg_C"/>
    <property type="match status" value="1"/>
</dbReference>
<keyword evidence="8" id="KW-1185">Reference proteome</keyword>
<evidence type="ECO:0000313" key="7">
    <source>
        <dbReference type="EMBL" id="KWX02147.1"/>
    </source>
</evidence>
<dbReference type="Pfam" id="PF00486">
    <property type="entry name" value="Trans_reg_C"/>
    <property type="match status" value="1"/>
</dbReference>
<dbReference type="STRING" id="1469144.LI90_3188"/>
<dbReference type="PANTHER" id="PTHR48111:SF4">
    <property type="entry name" value="DNA-BINDING DUAL TRANSCRIPTIONAL REGULATOR OMPR"/>
    <property type="match status" value="1"/>
</dbReference>
<evidence type="ECO:0000313" key="8">
    <source>
        <dbReference type="Proteomes" id="UP000070188"/>
    </source>
</evidence>
<dbReference type="EMBL" id="LAXD01000001">
    <property type="protein sequence ID" value="KWX02147.1"/>
    <property type="molecule type" value="Genomic_DNA"/>
</dbReference>
<dbReference type="RefSeq" id="WP_066889001.1">
    <property type="nucleotide sequence ID" value="NZ_CP171739.1"/>
</dbReference>
<dbReference type="PROSITE" id="PS51755">
    <property type="entry name" value="OMPR_PHOB"/>
    <property type="match status" value="1"/>
</dbReference>
<comment type="caution">
    <text evidence="7">The sequence shown here is derived from an EMBL/GenBank/DDBJ whole genome shotgun (WGS) entry which is preliminary data.</text>
</comment>
<evidence type="ECO:0000259" key="6">
    <source>
        <dbReference type="PROSITE" id="PS51755"/>
    </source>
</evidence>
<keyword evidence="4" id="KW-0804">Transcription</keyword>
<accession>A0A132MWF1</accession>
<proteinExistence type="predicted"/>
<name>A0A132MWF1_9ACTN</name>
<dbReference type="SUPFAM" id="SSF46894">
    <property type="entry name" value="C-terminal effector domain of the bipartite response regulators"/>
    <property type="match status" value="1"/>
</dbReference>
<sequence>MYESLWLDLDLRVVLVEGEPLALAFLEFELLAFLLAHPFRVFTRAQLLSAVWGRQYLGETRTVDVHINRLRRKLGPVYRSCIVTVRRVGYKFQPRQGAFLYANREAWKRRTA</sequence>
<dbReference type="InterPro" id="IPR016032">
    <property type="entry name" value="Sig_transdc_resp-reg_C-effctor"/>
</dbReference>
<dbReference type="GO" id="GO:0032993">
    <property type="term" value="C:protein-DNA complex"/>
    <property type="evidence" value="ECO:0007669"/>
    <property type="project" value="TreeGrafter"/>
</dbReference>
<dbReference type="Proteomes" id="UP000070188">
    <property type="component" value="Unassembled WGS sequence"/>
</dbReference>
<organism evidence="7 8">
    <name type="scientific">Carbonactinospora thermoautotrophica</name>
    <dbReference type="NCBI Taxonomy" id="1469144"/>
    <lineage>
        <taxon>Bacteria</taxon>
        <taxon>Bacillati</taxon>
        <taxon>Actinomycetota</taxon>
        <taxon>Actinomycetes</taxon>
        <taxon>Kitasatosporales</taxon>
        <taxon>Carbonactinosporaceae</taxon>
        <taxon>Carbonactinospora</taxon>
    </lineage>
</organism>
<dbReference type="GO" id="GO:0005829">
    <property type="term" value="C:cytosol"/>
    <property type="evidence" value="ECO:0007669"/>
    <property type="project" value="TreeGrafter"/>
</dbReference>
<dbReference type="GO" id="GO:0006355">
    <property type="term" value="P:regulation of DNA-templated transcription"/>
    <property type="evidence" value="ECO:0007669"/>
    <property type="project" value="InterPro"/>
</dbReference>
<protein>
    <submittedName>
        <fullName evidence="7">Putative regulatory protein</fullName>
    </submittedName>
</protein>
<dbReference type="GO" id="GO:0000156">
    <property type="term" value="F:phosphorelay response regulator activity"/>
    <property type="evidence" value="ECO:0007669"/>
    <property type="project" value="TreeGrafter"/>
</dbReference>
<evidence type="ECO:0000256" key="1">
    <source>
        <dbReference type="ARBA" id="ARBA00022553"/>
    </source>
</evidence>
<feature type="DNA-binding region" description="OmpR/PhoB-type" evidence="5">
    <location>
        <begin position="1"/>
        <end position="94"/>
    </location>
</feature>
<reference evidence="8" key="1">
    <citation type="submission" date="2015-04" db="EMBL/GenBank/DDBJ databases">
        <title>Physiological reanalysis, assessment of diazotrophy, and genome sequences of multiple isolates of Streptomyces thermoautotrophicus.</title>
        <authorList>
            <person name="MacKellar D.C."/>
            <person name="Lieber L."/>
            <person name="Norman J."/>
            <person name="Bolger A."/>
            <person name="Tobin C."/>
            <person name="Murray J.W."/>
            <person name="Chang R."/>
            <person name="Ford T."/>
            <person name="Nguyen P.Q."/>
            <person name="Woodward J."/>
            <person name="Permingeat H."/>
            <person name="Joshi N.S."/>
            <person name="Silver P.A."/>
            <person name="Usadel B."/>
            <person name="Rutherford A.W."/>
            <person name="Friesen M."/>
            <person name="Prell J."/>
        </authorList>
    </citation>
    <scope>NUCLEOTIDE SEQUENCE [LARGE SCALE GENOMIC DNA]</scope>
    <source>
        <strain evidence="8">H1</strain>
    </source>
</reference>
<evidence type="ECO:0000256" key="3">
    <source>
        <dbReference type="ARBA" id="ARBA00023125"/>
    </source>
</evidence>
<dbReference type="PANTHER" id="PTHR48111">
    <property type="entry name" value="REGULATOR OF RPOS"/>
    <property type="match status" value="1"/>
</dbReference>
<evidence type="ECO:0000256" key="4">
    <source>
        <dbReference type="ARBA" id="ARBA00023163"/>
    </source>
</evidence>
<dbReference type="AlphaFoldDB" id="A0A132MWF1"/>
<dbReference type="GO" id="GO:0000976">
    <property type="term" value="F:transcription cis-regulatory region binding"/>
    <property type="evidence" value="ECO:0007669"/>
    <property type="project" value="TreeGrafter"/>
</dbReference>
<dbReference type="InterPro" id="IPR039420">
    <property type="entry name" value="WalR-like"/>
</dbReference>
<dbReference type="InterPro" id="IPR001867">
    <property type="entry name" value="OmpR/PhoB-type_DNA-bd"/>
</dbReference>
<keyword evidence="1" id="KW-0597">Phosphoprotein</keyword>
<gene>
    <name evidence="7" type="ORF">LI90_3188</name>
</gene>
<keyword evidence="3 5" id="KW-0238">DNA-binding</keyword>
<dbReference type="Gene3D" id="1.10.10.10">
    <property type="entry name" value="Winged helix-like DNA-binding domain superfamily/Winged helix DNA-binding domain"/>
    <property type="match status" value="1"/>
</dbReference>
<feature type="domain" description="OmpR/PhoB-type" evidence="6">
    <location>
        <begin position="1"/>
        <end position="94"/>
    </location>
</feature>
<evidence type="ECO:0000256" key="2">
    <source>
        <dbReference type="ARBA" id="ARBA00023015"/>
    </source>
</evidence>
<dbReference type="PATRIC" id="fig|1469144.10.peg.3434"/>
<keyword evidence="2" id="KW-0805">Transcription regulation</keyword>
<dbReference type="CDD" id="cd00383">
    <property type="entry name" value="trans_reg_C"/>
    <property type="match status" value="1"/>
</dbReference>
<dbReference type="InterPro" id="IPR036388">
    <property type="entry name" value="WH-like_DNA-bd_sf"/>
</dbReference>
<evidence type="ECO:0000256" key="5">
    <source>
        <dbReference type="PROSITE-ProRule" id="PRU01091"/>
    </source>
</evidence>